<accession>A0A212C3P5</accession>
<name>A0A212C3P5_CEREH</name>
<dbReference type="InterPro" id="IPR021743">
    <property type="entry name" value="KRTAP_type8/19/20/21/22"/>
</dbReference>
<protein>
    <recommendedName>
        <fullName evidence="6">KRTAP8-1</fullName>
    </recommendedName>
</protein>
<keyword evidence="3" id="KW-0812">Transmembrane</keyword>
<dbReference type="InterPro" id="IPR039351">
    <property type="entry name" value="KRTAP8-1"/>
</dbReference>
<dbReference type="PANTHER" id="PTHR36131:SF1">
    <property type="entry name" value="KERATIN-ASSOCIATED PROTEIN 8-1"/>
    <property type="match status" value="1"/>
</dbReference>
<keyword evidence="5" id="KW-1185">Reference proteome</keyword>
<sequence length="99" mass="10899">MIPDSSVLFYFCHVSSFAVSSVNFLLSSIQKNLKADTMSYGFSSAVFPGCYWGSYGYPLGYSVGCGYGSTYSPVGYGFGYGYNGSGAFSYRRFWPYALY</sequence>
<keyword evidence="1" id="KW-0677">Repeat</keyword>
<dbReference type="AlphaFoldDB" id="A0A212C3P5"/>
<keyword evidence="3" id="KW-1133">Transmembrane helix</keyword>
<dbReference type="EMBL" id="MKHE01000031">
    <property type="protein sequence ID" value="OWK00494.1"/>
    <property type="molecule type" value="Genomic_DNA"/>
</dbReference>
<evidence type="ECO:0000256" key="3">
    <source>
        <dbReference type="SAM" id="Phobius"/>
    </source>
</evidence>
<evidence type="ECO:0000313" key="5">
    <source>
        <dbReference type="Proteomes" id="UP000242450"/>
    </source>
</evidence>
<evidence type="ECO:0008006" key="6">
    <source>
        <dbReference type="Google" id="ProtNLM"/>
    </source>
</evidence>
<proteinExistence type="predicted"/>
<dbReference type="Proteomes" id="UP000242450">
    <property type="component" value="Chromosome 31"/>
</dbReference>
<dbReference type="Pfam" id="PF11759">
    <property type="entry name" value="KRTAP"/>
    <property type="match status" value="1"/>
</dbReference>
<dbReference type="GO" id="GO:0005882">
    <property type="term" value="C:intermediate filament"/>
    <property type="evidence" value="ECO:0007669"/>
    <property type="project" value="UniProtKB-KW"/>
</dbReference>
<dbReference type="OrthoDB" id="9449428at2759"/>
<organism evidence="4 5">
    <name type="scientific">Cervus elaphus hippelaphus</name>
    <name type="common">European red deer</name>
    <dbReference type="NCBI Taxonomy" id="46360"/>
    <lineage>
        <taxon>Eukaryota</taxon>
        <taxon>Metazoa</taxon>
        <taxon>Chordata</taxon>
        <taxon>Craniata</taxon>
        <taxon>Vertebrata</taxon>
        <taxon>Euteleostomi</taxon>
        <taxon>Mammalia</taxon>
        <taxon>Eutheria</taxon>
        <taxon>Laurasiatheria</taxon>
        <taxon>Artiodactyla</taxon>
        <taxon>Ruminantia</taxon>
        <taxon>Pecora</taxon>
        <taxon>Cervidae</taxon>
        <taxon>Cervinae</taxon>
        <taxon>Cervus</taxon>
    </lineage>
</organism>
<reference evidence="4 5" key="1">
    <citation type="journal article" date="2018" name="Mol. Genet. Genomics">
        <title>The red deer Cervus elaphus genome CerEla1.0: sequencing, annotating, genes, and chromosomes.</title>
        <authorList>
            <person name="Bana N.A."/>
            <person name="Nyiri A."/>
            <person name="Nagy J."/>
            <person name="Frank K."/>
            <person name="Nagy T."/>
            <person name="Steger V."/>
            <person name="Schiller M."/>
            <person name="Lakatos P."/>
            <person name="Sugar L."/>
            <person name="Horn P."/>
            <person name="Barta E."/>
            <person name="Orosz L."/>
        </authorList>
    </citation>
    <scope>NUCLEOTIDE SEQUENCE [LARGE SCALE GENOMIC DNA]</scope>
    <source>
        <strain evidence="4">Hungarian</strain>
    </source>
</reference>
<gene>
    <name evidence="4" type="ORF">Celaphus_00019440</name>
</gene>
<keyword evidence="3" id="KW-0472">Membrane</keyword>
<dbReference type="GO" id="GO:0005829">
    <property type="term" value="C:cytosol"/>
    <property type="evidence" value="ECO:0007669"/>
    <property type="project" value="UniProtKB-ARBA"/>
</dbReference>
<dbReference type="PANTHER" id="PTHR36131">
    <property type="entry name" value="KERATIN-ASSOCIATED PROTEIN 8-1"/>
    <property type="match status" value="1"/>
</dbReference>
<evidence type="ECO:0000256" key="1">
    <source>
        <dbReference type="ARBA" id="ARBA00022737"/>
    </source>
</evidence>
<feature type="transmembrane region" description="Helical" evidence="3">
    <location>
        <begin position="6"/>
        <end position="26"/>
    </location>
</feature>
<keyword evidence="2" id="KW-0416">Keratin</keyword>
<evidence type="ECO:0000256" key="2">
    <source>
        <dbReference type="ARBA" id="ARBA00022744"/>
    </source>
</evidence>
<comment type="caution">
    <text evidence="4">The sequence shown here is derived from an EMBL/GenBank/DDBJ whole genome shotgun (WGS) entry which is preliminary data.</text>
</comment>
<evidence type="ECO:0000313" key="4">
    <source>
        <dbReference type="EMBL" id="OWK00494.1"/>
    </source>
</evidence>